<keyword evidence="1" id="KW-0479">Metal-binding</keyword>
<dbReference type="PANTHER" id="PTHR43344:SF13">
    <property type="entry name" value="PHOSPHATASE RV3661-RELATED"/>
    <property type="match status" value="1"/>
</dbReference>
<gene>
    <name evidence="4" type="ORF">SAMN02745130_02507</name>
</gene>
<keyword evidence="5" id="KW-1185">Reference proteome</keyword>
<dbReference type="GO" id="GO:0046872">
    <property type="term" value="F:metal ion binding"/>
    <property type="evidence" value="ECO:0007669"/>
    <property type="project" value="UniProtKB-KW"/>
</dbReference>
<name>A0A1T4X543_9GAMM</name>
<keyword evidence="2 4" id="KW-0378">Hydrolase</keyword>
<protein>
    <submittedName>
        <fullName evidence="4">HAD-superfamily subfamily IB hydrolase, TIGR01490</fullName>
    </submittedName>
</protein>
<dbReference type="NCBIfam" id="TIGR01490">
    <property type="entry name" value="HAD-SF-IB-hyp1"/>
    <property type="match status" value="1"/>
</dbReference>
<dbReference type="Gene3D" id="1.20.1440.100">
    <property type="entry name" value="SG protein - dephosphorylation function"/>
    <property type="match status" value="1"/>
</dbReference>
<dbReference type="InterPro" id="IPR050582">
    <property type="entry name" value="HAD-like_SerB"/>
</dbReference>
<evidence type="ECO:0000256" key="3">
    <source>
        <dbReference type="ARBA" id="ARBA00022842"/>
    </source>
</evidence>
<dbReference type="EMBL" id="FUYB01000012">
    <property type="protein sequence ID" value="SKA84238.1"/>
    <property type="molecule type" value="Genomic_DNA"/>
</dbReference>
<dbReference type="Gene3D" id="3.40.50.1000">
    <property type="entry name" value="HAD superfamily/HAD-like"/>
    <property type="match status" value="1"/>
</dbReference>
<evidence type="ECO:0000313" key="4">
    <source>
        <dbReference type="EMBL" id="SKA84238.1"/>
    </source>
</evidence>
<dbReference type="InterPro" id="IPR006385">
    <property type="entry name" value="HAD_hydro_SerB1"/>
</dbReference>
<sequence>MTLALFDLDNTLLKGDSDYQWGEFLVRKGLVDAKQHAETNRRFYGQYTNGTLNIHEYAAFTFKFLSDHSKEQLDQWRQEYLQEDVQQMIPAAARALVEKHRTLGHTLVIITATNSFVTRPIATEFGIEHLLAVEPKMENGRYTTEIDGIPTFREGKIERLKAWLQGRAETLEGSYFYSDSHNDLPLLEIVDYPTAVDPDDILRAKAIARGWPIISLRS</sequence>
<dbReference type="GO" id="GO:0016787">
    <property type="term" value="F:hydrolase activity"/>
    <property type="evidence" value="ECO:0007669"/>
    <property type="project" value="UniProtKB-KW"/>
</dbReference>
<dbReference type="STRING" id="92487.SAMN02745130_02507"/>
<dbReference type="AlphaFoldDB" id="A0A1T4X543"/>
<evidence type="ECO:0000256" key="2">
    <source>
        <dbReference type="ARBA" id="ARBA00022801"/>
    </source>
</evidence>
<dbReference type="InterPro" id="IPR036412">
    <property type="entry name" value="HAD-like_sf"/>
</dbReference>
<dbReference type="SUPFAM" id="SSF56784">
    <property type="entry name" value="HAD-like"/>
    <property type="match status" value="1"/>
</dbReference>
<proteinExistence type="predicted"/>
<dbReference type="RefSeq" id="WP_078922974.1">
    <property type="nucleotide sequence ID" value="NZ_FUYB01000012.1"/>
</dbReference>
<organism evidence="4 5">
    <name type="scientific">Thiothrix eikelboomii</name>
    <dbReference type="NCBI Taxonomy" id="92487"/>
    <lineage>
        <taxon>Bacteria</taxon>
        <taxon>Pseudomonadati</taxon>
        <taxon>Pseudomonadota</taxon>
        <taxon>Gammaproteobacteria</taxon>
        <taxon>Thiotrichales</taxon>
        <taxon>Thiotrichaceae</taxon>
        <taxon>Thiothrix</taxon>
    </lineage>
</organism>
<dbReference type="PANTHER" id="PTHR43344">
    <property type="entry name" value="PHOSPHOSERINE PHOSPHATASE"/>
    <property type="match status" value="1"/>
</dbReference>
<dbReference type="InterPro" id="IPR023214">
    <property type="entry name" value="HAD_sf"/>
</dbReference>
<accession>A0A1T4X543</accession>
<keyword evidence="3" id="KW-0460">Magnesium</keyword>
<dbReference type="CDD" id="cd02612">
    <property type="entry name" value="HAD_PGPPase"/>
    <property type="match status" value="1"/>
</dbReference>
<dbReference type="OrthoDB" id="9784466at2"/>
<dbReference type="NCBIfam" id="TIGR01488">
    <property type="entry name" value="HAD-SF-IB"/>
    <property type="match status" value="1"/>
</dbReference>
<dbReference type="Proteomes" id="UP000190460">
    <property type="component" value="Unassembled WGS sequence"/>
</dbReference>
<dbReference type="Pfam" id="PF12710">
    <property type="entry name" value="HAD"/>
    <property type="match status" value="1"/>
</dbReference>
<reference evidence="4 5" key="1">
    <citation type="submission" date="2017-02" db="EMBL/GenBank/DDBJ databases">
        <authorList>
            <person name="Peterson S.W."/>
        </authorList>
    </citation>
    <scope>NUCLEOTIDE SEQUENCE [LARGE SCALE GENOMIC DNA]</scope>
    <source>
        <strain evidence="4 5">ATCC 49788</strain>
    </source>
</reference>
<evidence type="ECO:0000256" key="1">
    <source>
        <dbReference type="ARBA" id="ARBA00022723"/>
    </source>
</evidence>
<evidence type="ECO:0000313" key="5">
    <source>
        <dbReference type="Proteomes" id="UP000190460"/>
    </source>
</evidence>